<dbReference type="Pfam" id="PF08811">
    <property type="entry name" value="DUF1800"/>
    <property type="match status" value="1"/>
</dbReference>
<gene>
    <name evidence="1" type="ORF">LBV24_04935</name>
</gene>
<sequence>MKQRHVLHLYWRAGFGLKPKELLELSELSKEKVVGNLFKESQSVVPLEKDLSYLKSYPQSLLKNNKSKRREFATRNREETKILNTIWLKRLETTPRVLRERMTLFWANHFVCKDVATNHILKYNTTLRTHALGNFGDFVKAISKEVSMIKYLNLNQNKKDSPNENFARELLELFTLGEGNYTEKDIKESARAFTGYHYKYDGSFRYIKVRHDNGIKKFFGEEGRFNGDDIIDIILSQKQCARHVCEKIYGYFVNSDINQNHVDKMVDVFYGNYNIEKLMRFVFMSDWFYDDVNIGTKIKSPIDLIVGIQRTVPVYFTKTNELFRLQNLLDQFLLFPPNVAGWKGGKYWITTNSLMLRIKLPSMILEKESYTYQYRGNLKNLRIVSVKNKYQEKLTVYVDWKSYRKSVKKLSLNTLKETLILCDINRGTERYISSFGKRPSKKNLVKLMSLPEYQMC</sequence>
<accession>A0ABS7XZW3</accession>
<name>A0ABS7XZW3_9FLAO</name>
<dbReference type="RefSeq" id="WP_224477479.1">
    <property type="nucleotide sequence ID" value="NZ_JAIUJS010000002.1"/>
</dbReference>
<reference evidence="2" key="1">
    <citation type="submission" date="2023-07" db="EMBL/GenBank/DDBJ databases">
        <authorList>
            <person name="Yue Y."/>
        </authorList>
    </citation>
    <scope>NUCLEOTIDE SEQUENCE [LARGE SCALE GENOMIC DNA]</scope>
    <source>
        <strain evidence="2">2Y89</strain>
    </source>
</reference>
<dbReference type="Proteomes" id="UP001198402">
    <property type="component" value="Unassembled WGS sequence"/>
</dbReference>
<organism evidence="1 2">
    <name type="scientific">Winogradskyella vincentii</name>
    <dbReference type="NCBI Taxonomy" id="2877122"/>
    <lineage>
        <taxon>Bacteria</taxon>
        <taxon>Pseudomonadati</taxon>
        <taxon>Bacteroidota</taxon>
        <taxon>Flavobacteriia</taxon>
        <taxon>Flavobacteriales</taxon>
        <taxon>Flavobacteriaceae</taxon>
        <taxon>Winogradskyella</taxon>
    </lineage>
</organism>
<proteinExistence type="predicted"/>
<protein>
    <submittedName>
        <fullName evidence="1">DUF1800 domain-containing protein</fullName>
    </submittedName>
</protein>
<dbReference type="EMBL" id="JAIUJS010000002">
    <property type="protein sequence ID" value="MCA0152550.1"/>
    <property type="molecule type" value="Genomic_DNA"/>
</dbReference>
<evidence type="ECO:0000313" key="2">
    <source>
        <dbReference type="Proteomes" id="UP001198402"/>
    </source>
</evidence>
<dbReference type="InterPro" id="IPR014917">
    <property type="entry name" value="DUF1800"/>
</dbReference>
<evidence type="ECO:0000313" key="1">
    <source>
        <dbReference type="EMBL" id="MCA0152550.1"/>
    </source>
</evidence>
<comment type="caution">
    <text evidence="1">The sequence shown here is derived from an EMBL/GenBank/DDBJ whole genome shotgun (WGS) entry which is preliminary data.</text>
</comment>
<keyword evidence="2" id="KW-1185">Reference proteome</keyword>